<evidence type="ECO:0000313" key="2">
    <source>
        <dbReference type="Proteomes" id="UP001055439"/>
    </source>
</evidence>
<proteinExistence type="predicted"/>
<protein>
    <submittedName>
        <fullName evidence="1">Uncharacterized protein</fullName>
    </submittedName>
</protein>
<dbReference type="AlphaFoldDB" id="A0A9E7EGY3"/>
<reference evidence="1" key="1">
    <citation type="submission" date="2022-05" db="EMBL/GenBank/DDBJ databases">
        <title>The Musa troglodytarum L. genome provides insights into the mechanism of non-climacteric behaviour and enrichment of carotenoids.</title>
        <authorList>
            <person name="Wang J."/>
        </authorList>
    </citation>
    <scope>NUCLEOTIDE SEQUENCE</scope>
    <source>
        <tissue evidence="1">Leaf</tissue>
    </source>
</reference>
<dbReference type="EMBL" id="CP097502">
    <property type="protein sequence ID" value="URD77104.1"/>
    <property type="molecule type" value="Genomic_DNA"/>
</dbReference>
<evidence type="ECO:0000313" key="1">
    <source>
        <dbReference type="EMBL" id="URD77104.1"/>
    </source>
</evidence>
<dbReference type="Proteomes" id="UP001055439">
    <property type="component" value="Chromosome 1"/>
</dbReference>
<gene>
    <name evidence="1" type="ORF">MUK42_36436</name>
</gene>
<organism evidence="1 2">
    <name type="scientific">Musa troglodytarum</name>
    <name type="common">fe'i banana</name>
    <dbReference type="NCBI Taxonomy" id="320322"/>
    <lineage>
        <taxon>Eukaryota</taxon>
        <taxon>Viridiplantae</taxon>
        <taxon>Streptophyta</taxon>
        <taxon>Embryophyta</taxon>
        <taxon>Tracheophyta</taxon>
        <taxon>Spermatophyta</taxon>
        <taxon>Magnoliopsida</taxon>
        <taxon>Liliopsida</taxon>
        <taxon>Zingiberales</taxon>
        <taxon>Musaceae</taxon>
        <taxon>Musa</taxon>
    </lineage>
</organism>
<keyword evidence="2" id="KW-1185">Reference proteome</keyword>
<accession>A0A9E7EGY3</accession>
<sequence>MISSGLISSFSGNKEHHSVLVNLFLSKRKVNRSFLFTLQTRMLKFLLAS</sequence>
<name>A0A9E7EGY3_9LILI</name>